<sequence length="439" mass="49598">MGILPQKLKMVQKRQLAEEEYDASPKHLKLENSCQLVSCLEFPSKDISPKSFISGYDMTGITEAPFFKETSESESPFESGKITDLPVCTEKDVGYSHLKEVPIGAEYQAVIPEWCGYDANNASFRSCSSKTLAFCRTSPANSTDDENKFMGSRVISNHEADGTFCNDDAVGRGRTDCHCEDPDSLRCVRQHIKEAREKLRRNIGHERFLELGFYSMGDVVACKWTEEDEQLFHEVVYSNPVSLGRNFWVHLAEAFPSRTNQEIVSYYFNVFVLQRRAEQNRCDPMNADSDDDEWQGSDQDEDLCRDEIEKYGFSIGNPGFDYNEDMGFLHGFRGSINFSETQSAMVDENGGDCDFQDDSCTSSDTGVEPEASDVKVDCGKLWSNRDFILEPLDSKGWDMGCFSFPRNKTDFLSTGSMIEEVFGVESWNITVKDNKKASS</sequence>
<organism evidence="2 3">
    <name type="scientific">Centaurea solstitialis</name>
    <name type="common">yellow star-thistle</name>
    <dbReference type="NCBI Taxonomy" id="347529"/>
    <lineage>
        <taxon>Eukaryota</taxon>
        <taxon>Viridiplantae</taxon>
        <taxon>Streptophyta</taxon>
        <taxon>Embryophyta</taxon>
        <taxon>Tracheophyta</taxon>
        <taxon>Spermatophyta</taxon>
        <taxon>Magnoliopsida</taxon>
        <taxon>eudicotyledons</taxon>
        <taxon>Gunneridae</taxon>
        <taxon>Pentapetalae</taxon>
        <taxon>asterids</taxon>
        <taxon>campanulids</taxon>
        <taxon>Asterales</taxon>
        <taxon>Asteraceae</taxon>
        <taxon>Carduoideae</taxon>
        <taxon>Cardueae</taxon>
        <taxon>Centaureinae</taxon>
        <taxon>Centaurea</taxon>
    </lineage>
</organism>
<dbReference type="CDD" id="cd00167">
    <property type="entry name" value="SANT"/>
    <property type="match status" value="1"/>
</dbReference>
<dbReference type="EMBL" id="JARYMX010000001">
    <property type="protein sequence ID" value="KAJ9568205.1"/>
    <property type="molecule type" value="Genomic_DNA"/>
</dbReference>
<dbReference type="PANTHER" id="PTHR46872:SF10">
    <property type="entry name" value="MYB-LIKE DOMAIN-CONTAINING PROTEIN"/>
    <property type="match status" value="1"/>
</dbReference>
<dbReference type="Gene3D" id="1.10.10.60">
    <property type="entry name" value="Homeodomain-like"/>
    <property type="match status" value="1"/>
</dbReference>
<dbReference type="Proteomes" id="UP001172457">
    <property type="component" value="Chromosome 1"/>
</dbReference>
<name>A0AA38WU59_9ASTR</name>
<accession>A0AA38WU59</accession>
<evidence type="ECO:0000259" key="1">
    <source>
        <dbReference type="PROSITE" id="PS50090"/>
    </source>
</evidence>
<dbReference type="AlphaFoldDB" id="A0AA38WU59"/>
<protein>
    <recommendedName>
        <fullName evidence="1">Myb-like domain-containing protein</fullName>
    </recommendedName>
</protein>
<keyword evidence="3" id="KW-1185">Reference proteome</keyword>
<dbReference type="PANTHER" id="PTHR46872">
    <property type="entry name" value="DNA BINDING PROTEIN"/>
    <property type="match status" value="1"/>
</dbReference>
<feature type="domain" description="Myb-like" evidence="1">
    <location>
        <begin position="223"/>
        <end position="271"/>
    </location>
</feature>
<evidence type="ECO:0000313" key="3">
    <source>
        <dbReference type="Proteomes" id="UP001172457"/>
    </source>
</evidence>
<dbReference type="InterPro" id="IPR001005">
    <property type="entry name" value="SANT/Myb"/>
</dbReference>
<evidence type="ECO:0000313" key="2">
    <source>
        <dbReference type="EMBL" id="KAJ9568205.1"/>
    </source>
</evidence>
<dbReference type="PROSITE" id="PS50090">
    <property type="entry name" value="MYB_LIKE"/>
    <property type="match status" value="1"/>
</dbReference>
<dbReference type="InterPro" id="IPR009057">
    <property type="entry name" value="Homeodomain-like_sf"/>
</dbReference>
<dbReference type="SUPFAM" id="SSF46689">
    <property type="entry name" value="Homeodomain-like"/>
    <property type="match status" value="1"/>
</dbReference>
<gene>
    <name evidence="2" type="ORF">OSB04_004171</name>
</gene>
<proteinExistence type="predicted"/>
<comment type="caution">
    <text evidence="2">The sequence shown here is derived from an EMBL/GenBank/DDBJ whole genome shotgun (WGS) entry which is preliminary data.</text>
</comment>
<reference evidence="2" key="1">
    <citation type="submission" date="2023-03" db="EMBL/GenBank/DDBJ databases">
        <title>Chromosome-scale reference genome and RAD-based genetic map of yellow starthistle (Centaurea solstitialis) reveal putative structural variation and QTLs associated with invader traits.</title>
        <authorList>
            <person name="Reatini B."/>
            <person name="Cang F.A."/>
            <person name="Jiang Q."/>
            <person name="Mckibben M.T.W."/>
            <person name="Barker M.S."/>
            <person name="Rieseberg L.H."/>
            <person name="Dlugosch K.M."/>
        </authorList>
    </citation>
    <scope>NUCLEOTIDE SEQUENCE</scope>
    <source>
        <strain evidence="2">CAN-66</strain>
        <tissue evidence="2">Leaf</tissue>
    </source>
</reference>